<keyword evidence="2" id="KW-1185">Reference proteome</keyword>
<dbReference type="Proteomes" id="UP001066276">
    <property type="component" value="Chromosome 6"/>
</dbReference>
<name>A0AAV7QEZ0_PLEWA</name>
<dbReference type="EMBL" id="JANPWB010000010">
    <property type="protein sequence ID" value="KAJ1137644.1"/>
    <property type="molecule type" value="Genomic_DNA"/>
</dbReference>
<reference evidence="1" key="1">
    <citation type="journal article" date="2022" name="bioRxiv">
        <title>Sequencing and chromosome-scale assembly of the giantPleurodeles waltlgenome.</title>
        <authorList>
            <person name="Brown T."/>
            <person name="Elewa A."/>
            <person name="Iarovenko S."/>
            <person name="Subramanian E."/>
            <person name="Araus A.J."/>
            <person name="Petzold A."/>
            <person name="Susuki M."/>
            <person name="Suzuki K.-i.T."/>
            <person name="Hayashi T."/>
            <person name="Toyoda A."/>
            <person name="Oliveira C."/>
            <person name="Osipova E."/>
            <person name="Leigh N.D."/>
            <person name="Simon A."/>
            <person name="Yun M.H."/>
        </authorList>
    </citation>
    <scope>NUCLEOTIDE SEQUENCE</scope>
    <source>
        <strain evidence="1">20211129_DDA</strain>
        <tissue evidence="1">Liver</tissue>
    </source>
</reference>
<gene>
    <name evidence="1" type="ORF">NDU88_004042</name>
</gene>
<evidence type="ECO:0000313" key="2">
    <source>
        <dbReference type="Proteomes" id="UP001066276"/>
    </source>
</evidence>
<dbReference type="AlphaFoldDB" id="A0AAV7QEZ0"/>
<comment type="caution">
    <text evidence="1">The sequence shown here is derived from an EMBL/GenBank/DDBJ whole genome shotgun (WGS) entry which is preliminary data.</text>
</comment>
<sequence>MARVYRHALFCSPRRRGCNAYRGMAEPGSRAPVSGAILGSEHTRGLNILSKVLVYVPGRRCLNGEVANITNAIKYIGALSKMAPLCRRESSFSVVRFSVLP</sequence>
<evidence type="ECO:0000313" key="1">
    <source>
        <dbReference type="EMBL" id="KAJ1137644.1"/>
    </source>
</evidence>
<protein>
    <submittedName>
        <fullName evidence="1">Uncharacterized protein</fullName>
    </submittedName>
</protein>
<proteinExistence type="predicted"/>
<organism evidence="1 2">
    <name type="scientific">Pleurodeles waltl</name>
    <name type="common">Iberian ribbed newt</name>
    <dbReference type="NCBI Taxonomy" id="8319"/>
    <lineage>
        <taxon>Eukaryota</taxon>
        <taxon>Metazoa</taxon>
        <taxon>Chordata</taxon>
        <taxon>Craniata</taxon>
        <taxon>Vertebrata</taxon>
        <taxon>Euteleostomi</taxon>
        <taxon>Amphibia</taxon>
        <taxon>Batrachia</taxon>
        <taxon>Caudata</taxon>
        <taxon>Salamandroidea</taxon>
        <taxon>Salamandridae</taxon>
        <taxon>Pleurodelinae</taxon>
        <taxon>Pleurodeles</taxon>
    </lineage>
</organism>
<accession>A0AAV7QEZ0</accession>